<keyword evidence="1" id="KW-1133">Transmembrane helix</keyword>
<protein>
    <submittedName>
        <fullName evidence="2">Uncharacterized protein</fullName>
    </submittedName>
</protein>
<feature type="transmembrane region" description="Helical" evidence="1">
    <location>
        <begin position="96"/>
        <end position="116"/>
    </location>
</feature>
<sequence length="265" mass="31348">MYQIIQYTSPYDIGNPFDKYVPTIDRIQKIIVSLITNEFFPWVFLIILINRKNWKRPVIIILILHWLLRAIGDALREAGELLPIPKDKRTLWPNTNARWIVGNAVAHLFWLSGEIFGDWYLYLRTKAVTINTVKINIVFYCCIIYNLVKFAGIASYFIYLPLDFNQVNKYGRQQNGLQLFDITWWTIVAVYHIVGFVYDFSVMHALTTELFSKLKEYKTFSKNTFMDKFKQISELRIFVTMGATIIFLPFIIVIVFILINQYKRK</sequence>
<proteinExistence type="predicted"/>
<keyword evidence="3" id="KW-1185">Reference proteome</keyword>
<feature type="transmembrane region" description="Helical" evidence="1">
    <location>
        <begin position="30"/>
        <end position="49"/>
    </location>
</feature>
<reference evidence="2 3" key="1">
    <citation type="submission" date="2016-08" db="EMBL/GenBank/DDBJ databases">
        <title>A Parts List for Fungal Cellulosomes Revealed by Comparative Genomics.</title>
        <authorList>
            <consortium name="DOE Joint Genome Institute"/>
            <person name="Haitjema C.H."/>
            <person name="Gilmore S.P."/>
            <person name="Henske J.K."/>
            <person name="Solomon K.V."/>
            <person name="De Groot R."/>
            <person name="Kuo A."/>
            <person name="Mondo S.J."/>
            <person name="Salamov A.A."/>
            <person name="Labutti K."/>
            <person name="Zhao Z."/>
            <person name="Chiniquy J."/>
            <person name="Barry K."/>
            <person name="Brewer H.M."/>
            <person name="Purvine S.O."/>
            <person name="Wright A.T."/>
            <person name="Boxma B."/>
            <person name="Van Alen T."/>
            <person name="Hackstein J.H."/>
            <person name="Baker S.E."/>
            <person name="Grigoriev I.V."/>
            <person name="O'Malley M.A."/>
        </authorList>
    </citation>
    <scope>NUCLEOTIDE SEQUENCE [LARGE SCALE GENOMIC DNA]</scope>
    <source>
        <strain evidence="2 3">G1</strain>
    </source>
</reference>
<dbReference type="AlphaFoldDB" id="A0A1Y1ZKZ9"/>
<keyword evidence="1" id="KW-0812">Transmembrane</keyword>
<keyword evidence="1" id="KW-0472">Membrane</keyword>
<feature type="transmembrane region" description="Helical" evidence="1">
    <location>
        <begin position="235"/>
        <end position="259"/>
    </location>
</feature>
<evidence type="ECO:0000256" key="1">
    <source>
        <dbReference type="SAM" id="Phobius"/>
    </source>
</evidence>
<organism evidence="2 3">
    <name type="scientific">Neocallimastix californiae</name>
    <dbReference type="NCBI Taxonomy" id="1754190"/>
    <lineage>
        <taxon>Eukaryota</taxon>
        <taxon>Fungi</taxon>
        <taxon>Fungi incertae sedis</taxon>
        <taxon>Chytridiomycota</taxon>
        <taxon>Chytridiomycota incertae sedis</taxon>
        <taxon>Neocallimastigomycetes</taxon>
        <taxon>Neocallimastigales</taxon>
        <taxon>Neocallimastigaceae</taxon>
        <taxon>Neocallimastix</taxon>
    </lineage>
</organism>
<feature type="transmembrane region" description="Helical" evidence="1">
    <location>
        <begin position="137"/>
        <end position="162"/>
    </location>
</feature>
<dbReference type="Proteomes" id="UP000193920">
    <property type="component" value="Unassembled WGS sequence"/>
</dbReference>
<comment type="caution">
    <text evidence="2">The sequence shown here is derived from an EMBL/GenBank/DDBJ whole genome shotgun (WGS) entry which is preliminary data.</text>
</comment>
<evidence type="ECO:0000313" key="2">
    <source>
        <dbReference type="EMBL" id="ORY10913.1"/>
    </source>
</evidence>
<gene>
    <name evidence="2" type="ORF">LY90DRAFT_192837</name>
</gene>
<dbReference type="EMBL" id="MCOG01000387">
    <property type="protein sequence ID" value="ORY10913.1"/>
    <property type="molecule type" value="Genomic_DNA"/>
</dbReference>
<evidence type="ECO:0000313" key="3">
    <source>
        <dbReference type="Proteomes" id="UP000193920"/>
    </source>
</evidence>
<accession>A0A1Y1ZKZ9</accession>
<feature type="transmembrane region" description="Helical" evidence="1">
    <location>
        <begin position="182"/>
        <end position="206"/>
    </location>
</feature>
<name>A0A1Y1ZKZ9_9FUNG</name>
<dbReference type="OrthoDB" id="10418633at2759"/>